<protein>
    <submittedName>
        <fullName evidence="1">Uncharacterized protein</fullName>
    </submittedName>
</protein>
<dbReference type="Proteomes" id="UP000614350">
    <property type="component" value="Unassembled WGS sequence"/>
</dbReference>
<comment type="caution">
    <text evidence="1">The sequence shown here is derived from an EMBL/GenBank/DDBJ whole genome shotgun (WGS) entry which is preliminary data.</text>
</comment>
<name>A0A834N572_VESVU</name>
<evidence type="ECO:0000313" key="2">
    <source>
        <dbReference type="Proteomes" id="UP000614350"/>
    </source>
</evidence>
<sequence>MDVAAVRFIEKIVWEKGDGRTMSGKPTTLTDFHEKRIEGDKPCCGRNPCWPAKENGRPMSTPSFTSGTDF</sequence>
<dbReference type="AlphaFoldDB" id="A0A834N572"/>
<gene>
    <name evidence="1" type="ORF">HZH66_007554</name>
</gene>
<reference evidence="1" key="1">
    <citation type="journal article" date="2020" name="G3 (Bethesda)">
        <title>High-Quality Assemblies for Three Invasive Social Wasps from the &lt;i&gt;Vespula&lt;/i&gt; Genus.</title>
        <authorList>
            <person name="Harrop T.W.R."/>
            <person name="Guhlin J."/>
            <person name="McLaughlin G.M."/>
            <person name="Permina E."/>
            <person name="Stockwell P."/>
            <person name="Gilligan J."/>
            <person name="Le Lec M.F."/>
            <person name="Gruber M.A.M."/>
            <person name="Quinn O."/>
            <person name="Lovegrove M."/>
            <person name="Duncan E.J."/>
            <person name="Remnant E.J."/>
            <person name="Van Eeckhoven J."/>
            <person name="Graham B."/>
            <person name="Knapp R.A."/>
            <person name="Langford K.W."/>
            <person name="Kronenberg Z."/>
            <person name="Press M.O."/>
            <person name="Eacker S.M."/>
            <person name="Wilson-Rankin E.E."/>
            <person name="Purcell J."/>
            <person name="Lester P.J."/>
            <person name="Dearden P.K."/>
        </authorList>
    </citation>
    <scope>NUCLEOTIDE SEQUENCE</scope>
    <source>
        <strain evidence="1">Marl-1</strain>
    </source>
</reference>
<organism evidence="1 2">
    <name type="scientific">Vespula vulgaris</name>
    <name type="common">Yellow jacket</name>
    <name type="synonym">Wasp</name>
    <dbReference type="NCBI Taxonomy" id="7454"/>
    <lineage>
        <taxon>Eukaryota</taxon>
        <taxon>Metazoa</taxon>
        <taxon>Ecdysozoa</taxon>
        <taxon>Arthropoda</taxon>
        <taxon>Hexapoda</taxon>
        <taxon>Insecta</taxon>
        <taxon>Pterygota</taxon>
        <taxon>Neoptera</taxon>
        <taxon>Endopterygota</taxon>
        <taxon>Hymenoptera</taxon>
        <taxon>Apocrita</taxon>
        <taxon>Aculeata</taxon>
        <taxon>Vespoidea</taxon>
        <taxon>Vespidae</taxon>
        <taxon>Vespinae</taxon>
        <taxon>Vespula</taxon>
    </lineage>
</organism>
<proteinExistence type="predicted"/>
<evidence type="ECO:0000313" key="1">
    <source>
        <dbReference type="EMBL" id="KAF7396692.1"/>
    </source>
</evidence>
<keyword evidence="2" id="KW-1185">Reference proteome</keyword>
<dbReference type="EMBL" id="JACSEA010000007">
    <property type="protein sequence ID" value="KAF7396692.1"/>
    <property type="molecule type" value="Genomic_DNA"/>
</dbReference>
<accession>A0A834N572</accession>